<proteinExistence type="predicted"/>
<evidence type="ECO:0000256" key="1">
    <source>
        <dbReference type="SAM" id="Coils"/>
    </source>
</evidence>
<dbReference type="PROSITE" id="PS50943">
    <property type="entry name" value="HTH_CROC1"/>
    <property type="match status" value="1"/>
</dbReference>
<keyword evidence="2" id="KW-1133">Transmembrane helix</keyword>
<organism evidence="4 5">
    <name type="scientific">Actinomadura rubrisoli</name>
    <dbReference type="NCBI Taxonomy" id="2530368"/>
    <lineage>
        <taxon>Bacteria</taxon>
        <taxon>Bacillati</taxon>
        <taxon>Actinomycetota</taxon>
        <taxon>Actinomycetes</taxon>
        <taxon>Streptosporangiales</taxon>
        <taxon>Thermomonosporaceae</taxon>
        <taxon>Actinomadura</taxon>
    </lineage>
</organism>
<dbReference type="InterPro" id="IPR010982">
    <property type="entry name" value="Lambda_DNA-bd_dom_sf"/>
</dbReference>
<sequence>MDTLRRLWTGMVVDIAPGTQDLDLAAVATDAELVARLRMLRARAGKLSLRDLEFRARRAGLHLTRTTASKILNGDRAPTRDELIALVHACMVSAEDLGPWVAAWERIAGGGTHAMELNRLREQVRRRTLAQTRKDKAQLAAEVQILKEQADSLREQMIAAEQRLRSAKPKTRPSTRRALTAATLALVLLAGTTGSAVALPTFRSPLPPGCGGNIPGLNGCGGNLRGNIPDFAGEP</sequence>
<feature type="coiled-coil region" evidence="1">
    <location>
        <begin position="129"/>
        <end position="163"/>
    </location>
</feature>
<gene>
    <name evidence="4" type="ORF">E1298_08600</name>
</gene>
<name>A0A4R5C6G0_9ACTN</name>
<reference evidence="4 5" key="1">
    <citation type="submission" date="2019-03" db="EMBL/GenBank/DDBJ databases">
        <title>Draft genome sequences of novel Actinobacteria.</title>
        <authorList>
            <person name="Sahin N."/>
            <person name="Ay H."/>
            <person name="Saygin H."/>
        </authorList>
    </citation>
    <scope>NUCLEOTIDE SEQUENCE [LARGE SCALE GENOMIC DNA]</scope>
    <source>
        <strain evidence="4 5">H3C3</strain>
    </source>
</reference>
<evidence type="ECO:0000313" key="5">
    <source>
        <dbReference type="Proteomes" id="UP000294513"/>
    </source>
</evidence>
<evidence type="ECO:0000256" key="2">
    <source>
        <dbReference type="SAM" id="Phobius"/>
    </source>
</evidence>
<keyword evidence="2" id="KW-0812">Transmembrane</keyword>
<dbReference type="InterPro" id="IPR001387">
    <property type="entry name" value="Cro/C1-type_HTH"/>
</dbReference>
<dbReference type="AlphaFoldDB" id="A0A4R5C6G0"/>
<evidence type="ECO:0000259" key="3">
    <source>
        <dbReference type="PROSITE" id="PS50943"/>
    </source>
</evidence>
<dbReference type="Gene3D" id="1.10.260.40">
    <property type="entry name" value="lambda repressor-like DNA-binding domains"/>
    <property type="match status" value="1"/>
</dbReference>
<keyword evidence="5" id="KW-1185">Reference proteome</keyword>
<feature type="domain" description="HTH cro/C1-type" evidence="3">
    <location>
        <begin position="37"/>
        <end position="97"/>
    </location>
</feature>
<dbReference type="EMBL" id="SMKU01000027">
    <property type="protein sequence ID" value="TDD93703.1"/>
    <property type="molecule type" value="Genomic_DNA"/>
</dbReference>
<dbReference type="OrthoDB" id="4162271at2"/>
<accession>A0A4R5C6G0</accession>
<dbReference type="Proteomes" id="UP000294513">
    <property type="component" value="Unassembled WGS sequence"/>
</dbReference>
<feature type="transmembrane region" description="Helical" evidence="2">
    <location>
        <begin position="178"/>
        <end position="199"/>
    </location>
</feature>
<dbReference type="GO" id="GO:0003677">
    <property type="term" value="F:DNA binding"/>
    <property type="evidence" value="ECO:0007669"/>
    <property type="project" value="InterPro"/>
</dbReference>
<dbReference type="Pfam" id="PF13560">
    <property type="entry name" value="HTH_31"/>
    <property type="match status" value="1"/>
</dbReference>
<keyword evidence="1" id="KW-0175">Coiled coil</keyword>
<comment type="caution">
    <text evidence="4">The sequence shown here is derived from an EMBL/GenBank/DDBJ whole genome shotgun (WGS) entry which is preliminary data.</text>
</comment>
<protein>
    <submittedName>
        <fullName evidence="4">Helix-turn-helix domain-containing protein</fullName>
    </submittedName>
</protein>
<dbReference type="RefSeq" id="WP_131890799.1">
    <property type="nucleotide sequence ID" value="NZ_SMKU01000027.1"/>
</dbReference>
<keyword evidence="2" id="KW-0472">Membrane</keyword>
<evidence type="ECO:0000313" key="4">
    <source>
        <dbReference type="EMBL" id="TDD93703.1"/>
    </source>
</evidence>